<accession>A0A1M5VKM8</accession>
<dbReference type="STRING" id="573501.SAMN04487999_0794"/>
<reference evidence="3" key="2">
    <citation type="submission" date="2016-11" db="EMBL/GenBank/DDBJ databases">
        <authorList>
            <person name="Jaros S."/>
            <person name="Januszkiewicz K."/>
            <person name="Wedrychowicz H."/>
        </authorList>
    </citation>
    <scope>NUCLEOTIDE SEQUENCE [LARGE SCALE GENOMIC DNA]</scope>
    <source>
        <strain evidence="3">DSM 19859</strain>
    </source>
</reference>
<evidence type="ECO:0000313" key="2">
    <source>
        <dbReference type="EMBL" id="RXG30952.1"/>
    </source>
</evidence>
<gene>
    <name evidence="2" type="ORF">DSM01_87</name>
    <name evidence="3" type="ORF">SAMN04487999_0794</name>
</gene>
<dbReference type="RefSeq" id="WP_072980667.1">
    <property type="nucleotide sequence ID" value="NZ_CAXPJH010000015.1"/>
</dbReference>
<evidence type="ECO:0000313" key="4">
    <source>
        <dbReference type="Proteomes" id="UP000184240"/>
    </source>
</evidence>
<reference evidence="2 5" key="3">
    <citation type="submission" date="2018-07" db="EMBL/GenBank/DDBJ databases">
        <title>Leeuwenhoekiella genomics.</title>
        <authorList>
            <person name="Tahon G."/>
            <person name="Willems A."/>
        </authorList>
    </citation>
    <scope>NUCLEOTIDE SEQUENCE [LARGE SCALE GENOMIC DNA]</scope>
    <source>
        <strain evidence="2 5">LMG 24856</strain>
    </source>
</reference>
<dbReference type="EMBL" id="FQXT01000002">
    <property type="protein sequence ID" value="SHH75750.1"/>
    <property type="molecule type" value="Genomic_DNA"/>
</dbReference>
<sequence length="119" mass="13365">MKKLLVAVAFLGAVSFASAQEKKNIYVKEGNLIKATLFHDNGQVSQKGYYTADGKLQGEWISYDKSGIKTAVANYENGAKTGKWFFWNDDTLREVDYSQSQITSVNTWKIEGERVVSNE</sequence>
<protein>
    <recommendedName>
        <fullName evidence="6">MORN repeat variant</fullName>
    </recommendedName>
</protein>
<dbReference type="EMBL" id="QOVN01000001">
    <property type="protein sequence ID" value="RXG30952.1"/>
    <property type="molecule type" value="Genomic_DNA"/>
</dbReference>
<evidence type="ECO:0000313" key="5">
    <source>
        <dbReference type="Proteomes" id="UP000290037"/>
    </source>
</evidence>
<dbReference type="Proteomes" id="UP000290037">
    <property type="component" value="Unassembled WGS sequence"/>
</dbReference>
<dbReference type="SUPFAM" id="SSF82185">
    <property type="entry name" value="Histone H3 K4-specific methyltransferase SET7/9 N-terminal domain"/>
    <property type="match status" value="1"/>
</dbReference>
<evidence type="ECO:0008006" key="6">
    <source>
        <dbReference type="Google" id="ProtNLM"/>
    </source>
</evidence>
<dbReference type="AlphaFoldDB" id="A0A1M5VKM8"/>
<feature type="signal peptide" evidence="1">
    <location>
        <begin position="1"/>
        <end position="19"/>
    </location>
</feature>
<name>A0A1M5VKM8_9FLAO</name>
<feature type="chain" id="PRO_5012183706" description="MORN repeat variant" evidence="1">
    <location>
        <begin position="20"/>
        <end position="119"/>
    </location>
</feature>
<dbReference type="OrthoDB" id="1467310at2"/>
<keyword evidence="1" id="KW-0732">Signal</keyword>
<proteinExistence type="predicted"/>
<organism evidence="3 4">
    <name type="scientific">Leeuwenhoekiella palythoae</name>
    <dbReference type="NCBI Taxonomy" id="573501"/>
    <lineage>
        <taxon>Bacteria</taxon>
        <taxon>Pseudomonadati</taxon>
        <taxon>Bacteroidota</taxon>
        <taxon>Flavobacteriia</taxon>
        <taxon>Flavobacteriales</taxon>
        <taxon>Flavobacteriaceae</taxon>
        <taxon>Leeuwenhoekiella</taxon>
    </lineage>
</organism>
<reference evidence="4" key="1">
    <citation type="submission" date="2016-11" db="EMBL/GenBank/DDBJ databases">
        <authorList>
            <person name="Varghese N."/>
            <person name="Submissions S."/>
        </authorList>
    </citation>
    <scope>NUCLEOTIDE SEQUENCE [LARGE SCALE GENOMIC DNA]</scope>
    <source>
        <strain evidence="4">DSM 19859</strain>
    </source>
</reference>
<evidence type="ECO:0000313" key="3">
    <source>
        <dbReference type="EMBL" id="SHH75750.1"/>
    </source>
</evidence>
<keyword evidence="5" id="KW-1185">Reference proteome</keyword>
<evidence type="ECO:0000256" key="1">
    <source>
        <dbReference type="SAM" id="SignalP"/>
    </source>
</evidence>
<dbReference type="Gene3D" id="3.90.930.1">
    <property type="match status" value="1"/>
</dbReference>
<dbReference type="Proteomes" id="UP000184240">
    <property type="component" value="Unassembled WGS sequence"/>
</dbReference>